<feature type="compositionally biased region" description="Pro residues" evidence="3">
    <location>
        <begin position="56"/>
        <end position="72"/>
    </location>
</feature>
<dbReference type="InterPro" id="IPR009003">
    <property type="entry name" value="Peptidase_S1_PA"/>
</dbReference>
<dbReference type="PANTHER" id="PTHR43343:SF3">
    <property type="entry name" value="PROTEASE DO-LIKE 8, CHLOROPLASTIC"/>
    <property type="match status" value="1"/>
</dbReference>
<keyword evidence="2" id="KW-0378">Hydrolase</keyword>
<proteinExistence type="predicted"/>
<keyword evidence="4" id="KW-0812">Transmembrane</keyword>
<keyword evidence="7" id="KW-1185">Reference proteome</keyword>
<dbReference type="RefSeq" id="WP_114660151.1">
    <property type="nucleotide sequence ID" value="NZ_CP031194.1"/>
</dbReference>
<accession>A0A345HQ40</accession>
<dbReference type="Pfam" id="PF13180">
    <property type="entry name" value="PDZ_2"/>
    <property type="match status" value="1"/>
</dbReference>
<dbReference type="SUPFAM" id="SSF50156">
    <property type="entry name" value="PDZ domain-like"/>
    <property type="match status" value="1"/>
</dbReference>
<feature type="domain" description="PDZ" evidence="5">
    <location>
        <begin position="420"/>
        <end position="489"/>
    </location>
</feature>
<dbReference type="SUPFAM" id="SSF50494">
    <property type="entry name" value="Trypsin-like serine proteases"/>
    <property type="match status" value="1"/>
</dbReference>
<dbReference type="GO" id="GO:0006508">
    <property type="term" value="P:proteolysis"/>
    <property type="evidence" value="ECO:0007669"/>
    <property type="project" value="UniProtKB-KW"/>
</dbReference>
<dbReference type="EMBL" id="CP031194">
    <property type="protein sequence ID" value="AXG78814.1"/>
    <property type="molecule type" value="Genomic_DNA"/>
</dbReference>
<dbReference type="GO" id="GO:0004252">
    <property type="term" value="F:serine-type endopeptidase activity"/>
    <property type="evidence" value="ECO:0007669"/>
    <property type="project" value="InterPro"/>
</dbReference>
<feature type="transmembrane region" description="Helical" evidence="4">
    <location>
        <begin position="140"/>
        <end position="163"/>
    </location>
</feature>
<dbReference type="PANTHER" id="PTHR43343">
    <property type="entry name" value="PEPTIDASE S12"/>
    <property type="match status" value="1"/>
</dbReference>
<feature type="region of interest" description="Disordered" evidence="3">
    <location>
        <begin position="483"/>
        <end position="505"/>
    </location>
</feature>
<dbReference type="InterPro" id="IPR001478">
    <property type="entry name" value="PDZ"/>
</dbReference>
<keyword evidence="4" id="KW-1133">Transmembrane helix</keyword>
<organism evidence="6 7">
    <name type="scientific">Streptomyces paludis</name>
    <dbReference type="NCBI Taxonomy" id="2282738"/>
    <lineage>
        <taxon>Bacteria</taxon>
        <taxon>Bacillati</taxon>
        <taxon>Actinomycetota</taxon>
        <taxon>Actinomycetes</taxon>
        <taxon>Kitasatosporales</taxon>
        <taxon>Streptomycetaceae</taxon>
        <taxon>Streptomyces</taxon>
    </lineage>
</organism>
<feature type="compositionally biased region" description="Low complexity" evidence="3">
    <location>
        <begin position="110"/>
        <end position="132"/>
    </location>
</feature>
<gene>
    <name evidence="6" type="ORF">DVK44_15125</name>
</gene>
<protein>
    <submittedName>
        <fullName evidence="6">PDZ domain-containing protein</fullName>
    </submittedName>
</protein>
<dbReference type="Gene3D" id="2.30.42.10">
    <property type="match status" value="1"/>
</dbReference>
<dbReference type="Pfam" id="PF13365">
    <property type="entry name" value="Trypsin_2"/>
    <property type="match status" value="1"/>
</dbReference>
<dbReference type="InterPro" id="IPR051201">
    <property type="entry name" value="Chloro_Bact_Ser_Proteases"/>
</dbReference>
<evidence type="ECO:0000313" key="6">
    <source>
        <dbReference type="EMBL" id="AXG78814.1"/>
    </source>
</evidence>
<evidence type="ECO:0000256" key="3">
    <source>
        <dbReference type="SAM" id="MobiDB-lite"/>
    </source>
</evidence>
<evidence type="ECO:0000256" key="1">
    <source>
        <dbReference type="ARBA" id="ARBA00022670"/>
    </source>
</evidence>
<dbReference type="SMART" id="SM00228">
    <property type="entry name" value="PDZ"/>
    <property type="match status" value="1"/>
</dbReference>
<reference evidence="7" key="1">
    <citation type="submission" date="2018-07" db="EMBL/GenBank/DDBJ databases">
        <authorList>
            <person name="Zhao J."/>
        </authorList>
    </citation>
    <scope>NUCLEOTIDE SEQUENCE [LARGE SCALE GENOMIC DNA]</scope>
    <source>
        <strain evidence="7">GSSD-12</strain>
    </source>
</reference>
<dbReference type="InterPro" id="IPR036034">
    <property type="entry name" value="PDZ_sf"/>
</dbReference>
<dbReference type="InterPro" id="IPR001940">
    <property type="entry name" value="Peptidase_S1C"/>
</dbReference>
<evidence type="ECO:0000313" key="7">
    <source>
        <dbReference type="Proteomes" id="UP000253868"/>
    </source>
</evidence>
<feature type="compositionally biased region" description="Low complexity" evidence="3">
    <location>
        <begin position="73"/>
        <end position="86"/>
    </location>
</feature>
<name>A0A345HQ40_9ACTN</name>
<feature type="region of interest" description="Disordered" evidence="3">
    <location>
        <begin position="110"/>
        <end position="136"/>
    </location>
</feature>
<dbReference type="Proteomes" id="UP000253868">
    <property type="component" value="Chromosome"/>
</dbReference>
<keyword evidence="4" id="KW-0472">Membrane</keyword>
<feature type="region of interest" description="Disordered" evidence="3">
    <location>
        <begin position="1"/>
        <end position="90"/>
    </location>
</feature>
<evidence type="ECO:0000256" key="4">
    <source>
        <dbReference type="SAM" id="Phobius"/>
    </source>
</evidence>
<dbReference type="PRINTS" id="PR00834">
    <property type="entry name" value="PROTEASES2C"/>
</dbReference>
<sequence length="505" mass="49813">MSTENEGNAVPAAPSVPPVPDAAPEGTPASAPRDAVHDRPPVQPEQPTAPAAPVHAPAPAPAPYPASAPAPSPEATTAADSSAAAGWPPPPPAIPAYGAGAGAGAPAWGAPMPGYATQQLDPQQFDPQAQPQPRKRSSGLVTAVVVAALVAGGIGGGIGYWGAKNNDSGSIGSTTVSAGTPKDLKRDAGTVAGVAQKSLPSVVTIEAKGGNGEGGTGTGFIYDKEGHILTNNHVVASAADSGELTATFSDGKKYQAEVIGRAEGYDVAVVKLKDAPSGLTPLPLADSEKVAVGDTTIAIGAPFGLSNTVTTGIISAKNRPVASGDGSGSSSSYMSALQTDASINPGNSGGPLLDSRGAVIGINSAIQSAGSGGIGQSQSGSIGLGFAIPINQAKNVAEQLIKTGKPVYPLIGATVTMNAEGEGATISPQGEGGTPAISPNGPAAKAGLKAGDVITKFNDTPIDSGPTLIGQIWTHQPGDTVTLTYKRDGKESTAQVTLGKREGDN</sequence>
<evidence type="ECO:0000256" key="2">
    <source>
        <dbReference type="ARBA" id="ARBA00022801"/>
    </source>
</evidence>
<dbReference type="OrthoDB" id="9758917at2"/>
<dbReference type="AlphaFoldDB" id="A0A345HQ40"/>
<evidence type="ECO:0000259" key="5">
    <source>
        <dbReference type="SMART" id="SM00228"/>
    </source>
</evidence>
<dbReference type="Gene3D" id="2.40.10.120">
    <property type="match status" value="1"/>
</dbReference>
<dbReference type="KEGG" id="spad:DVK44_15125"/>
<keyword evidence="1" id="KW-0645">Protease</keyword>